<dbReference type="PROSITE" id="PS50011">
    <property type="entry name" value="PROTEIN_KINASE_DOM"/>
    <property type="match status" value="1"/>
</dbReference>
<evidence type="ECO:0000256" key="2">
    <source>
        <dbReference type="ARBA" id="ARBA00022679"/>
    </source>
</evidence>
<dbReference type="PANTHER" id="PTHR44329">
    <property type="entry name" value="SERINE/THREONINE-PROTEIN KINASE TNNI3K-RELATED"/>
    <property type="match status" value="1"/>
</dbReference>
<dbReference type="SUPFAM" id="SSF56112">
    <property type="entry name" value="Protein kinase-like (PK-like)"/>
    <property type="match status" value="1"/>
</dbReference>
<keyword evidence="3 6" id="KW-0547">Nucleotide-binding</keyword>
<dbReference type="AlphaFoldDB" id="A0A9W6BGF9"/>
<dbReference type="InterPro" id="IPR051681">
    <property type="entry name" value="Ser/Thr_Kinases-Pseudokinases"/>
</dbReference>
<dbReference type="CDD" id="cd13999">
    <property type="entry name" value="STKc_MAP3K-like"/>
    <property type="match status" value="1"/>
</dbReference>
<sequence length="702" mass="72300">MKAALKRLLAKDHAKKEAQQTPHQQQTPAPTPSQVPVASSSSSFKRSLSALPPASCAAKPEEGSGPAHHDVMRKTTDHSPFCRATAFESSSPNTFNPSLEAGALCKPATQGLVEHERLSSAPIPSLRQQHGPPACIPSTSAPWKNAHLTSASSCRPTGRSTETPLSLPLEKLPSVGHLAESDWTRALTVNIKSAAAAHGNLMASGGAYPYLAHPGASSPGSPPYVSQAAQRSSGLSAGGAGARTPVGRRRSCAVEMGMGAGDAAAAAAAAAAAMLESGGGGGGGGSGAMLLLGTAQSCSTAPLPPRGVGLTSSFDGVDGVNEHEEEEEMRYLADEVGSGDLDDSCPLGPPVPCVLPPALLAEASRAGISLQVDLDSQVVLSADPPLGRGASGAVHRGHYNGQPCAVKMLPPSLLFGGTTSELHTFVQEVVVMAPLRHPNIVAFLGGSLQPPHVFLLSELCETSLDAWLHPRNTAPPPAAPAAPAAAAAVWRPVGAAPPAGARAGGGGGGGGSVGGLGGAPAPVMSLRRVLKVALDVASGLQYLHTRSPAIVHRDLKPANVLINANGTAKICDFGLARVKTSAAINTKAPEVGTIGYMAPECFTSEDGLLTDKCDTWSLGVILWEMVTRKRPFQGLTLTEYYREVVTRKARLPIPQDDGACPLALRRLISSCWADNPTERPACAHIVDELTRMLKYCPPDHTS</sequence>
<dbReference type="PRINTS" id="PR00109">
    <property type="entry name" value="TYRKINASE"/>
</dbReference>
<feature type="compositionally biased region" description="Low complexity" evidence="7">
    <location>
        <begin position="19"/>
        <end position="58"/>
    </location>
</feature>
<keyword evidence="5 6" id="KW-0067">ATP-binding</keyword>
<feature type="compositionally biased region" description="Basic and acidic residues" evidence="7">
    <location>
        <begin position="59"/>
        <end position="73"/>
    </location>
</feature>
<dbReference type="OrthoDB" id="540795at2759"/>
<evidence type="ECO:0000259" key="8">
    <source>
        <dbReference type="PROSITE" id="PS50011"/>
    </source>
</evidence>
<keyword evidence="4" id="KW-0418">Kinase</keyword>
<evidence type="ECO:0000256" key="7">
    <source>
        <dbReference type="SAM" id="MobiDB-lite"/>
    </source>
</evidence>
<keyword evidence="1" id="KW-0723">Serine/threonine-protein kinase</keyword>
<dbReference type="Gene3D" id="3.30.200.20">
    <property type="entry name" value="Phosphorylase Kinase, domain 1"/>
    <property type="match status" value="1"/>
</dbReference>
<evidence type="ECO:0000313" key="10">
    <source>
        <dbReference type="Proteomes" id="UP001165080"/>
    </source>
</evidence>
<reference evidence="9 10" key="1">
    <citation type="journal article" date="2023" name="Commun. Biol.">
        <title>Reorganization of the ancestral sex-determining regions during the evolution of trioecy in Pleodorina starrii.</title>
        <authorList>
            <person name="Takahashi K."/>
            <person name="Suzuki S."/>
            <person name="Kawai-Toyooka H."/>
            <person name="Yamamoto K."/>
            <person name="Hamaji T."/>
            <person name="Ootsuki R."/>
            <person name="Yamaguchi H."/>
            <person name="Kawachi M."/>
            <person name="Higashiyama T."/>
            <person name="Nozaki H."/>
        </authorList>
    </citation>
    <scope>NUCLEOTIDE SEQUENCE [LARGE SCALE GENOMIC DNA]</scope>
    <source>
        <strain evidence="9 10">NIES-4479</strain>
    </source>
</reference>
<evidence type="ECO:0000256" key="1">
    <source>
        <dbReference type="ARBA" id="ARBA00022527"/>
    </source>
</evidence>
<dbReference type="InterPro" id="IPR008271">
    <property type="entry name" value="Ser/Thr_kinase_AS"/>
</dbReference>
<dbReference type="Pfam" id="PF07714">
    <property type="entry name" value="PK_Tyr_Ser-Thr"/>
    <property type="match status" value="1"/>
</dbReference>
<dbReference type="GO" id="GO:0005524">
    <property type="term" value="F:ATP binding"/>
    <property type="evidence" value="ECO:0007669"/>
    <property type="project" value="UniProtKB-UniRule"/>
</dbReference>
<feature type="region of interest" description="Disordered" evidence="7">
    <location>
        <begin position="1"/>
        <end position="73"/>
    </location>
</feature>
<evidence type="ECO:0000256" key="5">
    <source>
        <dbReference type="ARBA" id="ARBA00022840"/>
    </source>
</evidence>
<feature type="region of interest" description="Disordered" evidence="7">
    <location>
        <begin position="216"/>
        <end position="246"/>
    </location>
</feature>
<dbReference type="PANTHER" id="PTHR44329:SF214">
    <property type="entry name" value="PROTEIN KINASE DOMAIN-CONTAINING PROTEIN"/>
    <property type="match status" value="1"/>
</dbReference>
<dbReference type="EMBL" id="BRXU01000004">
    <property type="protein sequence ID" value="GLC51350.1"/>
    <property type="molecule type" value="Genomic_DNA"/>
</dbReference>
<feature type="domain" description="Protein kinase" evidence="8">
    <location>
        <begin position="380"/>
        <end position="693"/>
    </location>
</feature>
<dbReference type="PROSITE" id="PS00108">
    <property type="entry name" value="PROTEIN_KINASE_ST"/>
    <property type="match status" value="1"/>
</dbReference>
<dbReference type="InterPro" id="IPR000719">
    <property type="entry name" value="Prot_kinase_dom"/>
</dbReference>
<feature type="binding site" evidence="6">
    <location>
        <position position="407"/>
    </location>
    <ligand>
        <name>ATP</name>
        <dbReference type="ChEBI" id="CHEBI:30616"/>
    </ligand>
</feature>
<protein>
    <recommendedName>
        <fullName evidence="8">Protein kinase domain-containing protein</fullName>
    </recommendedName>
</protein>
<feature type="compositionally biased region" description="Basic and acidic residues" evidence="7">
    <location>
        <begin position="9"/>
        <end position="18"/>
    </location>
</feature>
<dbReference type="InterPro" id="IPR011009">
    <property type="entry name" value="Kinase-like_dom_sf"/>
</dbReference>
<gene>
    <name evidence="9" type="primary">PLEST004645</name>
    <name evidence="9" type="ORF">PLESTB_000492900</name>
</gene>
<evidence type="ECO:0000313" key="9">
    <source>
        <dbReference type="EMBL" id="GLC51350.1"/>
    </source>
</evidence>
<evidence type="ECO:0000256" key="4">
    <source>
        <dbReference type="ARBA" id="ARBA00022777"/>
    </source>
</evidence>
<keyword evidence="10" id="KW-1185">Reference proteome</keyword>
<dbReference type="Proteomes" id="UP001165080">
    <property type="component" value="Unassembled WGS sequence"/>
</dbReference>
<comment type="caution">
    <text evidence="9">The sequence shown here is derived from an EMBL/GenBank/DDBJ whole genome shotgun (WGS) entry which is preliminary data.</text>
</comment>
<keyword evidence="2" id="KW-0808">Transferase</keyword>
<evidence type="ECO:0000256" key="3">
    <source>
        <dbReference type="ARBA" id="ARBA00022741"/>
    </source>
</evidence>
<feature type="compositionally biased region" description="Low complexity" evidence="7">
    <location>
        <begin position="226"/>
        <end position="235"/>
    </location>
</feature>
<dbReference type="InterPro" id="IPR017441">
    <property type="entry name" value="Protein_kinase_ATP_BS"/>
</dbReference>
<dbReference type="Gene3D" id="1.10.510.10">
    <property type="entry name" value="Transferase(Phosphotransferase) domain 1"/>
    <property type="match status" value="1"/>
</dbReference>
<dbReference type="PROSITE" id="PS00107">
    <property type="entry name" value="PROTEIN_KINASE_ATP"/>
    <property type="match status" value="1"/>
</dbReference>
<organism evidence="9 10">
    <name type="scientific">Pleodorina starrii</name>
    <dbReference type="NCBI Taxonomy" id="330485"/>
    <lineage>
        <taxon>Eukaryota</taxon>
        <taxon>Viridiplantae</taxon>
        <taxon>Chlorophyta</taxon>
        <taxon>core chlorophytes</taxon>
        <taxon>Chlorophyceae</taxon>
        <taxon>CS clade</taxon>
        <taxon>Chlamydomonadales</taxon>
        <taxon>Volvocaceae</taxon>
        <taxon>Pleodorina</taxon>
    </lineage>
</organism>
<dbReference type="InterPro" id="IPR001245">
    <property type="entry name" value="Ser-Thr/Tyr_kinase_cat_dom"/>
</dbReference>
<proteinExistence type="predicted"/>
<name>A0A9W6BGF9_9CHLO</name>
<accession>A0A9W6BGF9</accession>
<evidence type="ECO:0000256" key="6">
    <source>
        <dbReference type="PROSITE-ProRule" id="PRU10141"/>
    </source>
</evidence>
<dbReference type="SMART" id="SM00220">
    <property type="entry name" value="S_TKc"/>
    <property type="match status" value="1"/>
</dbReference>
<dbReference type="GO" id="GO:0004674">
    <property type="term" value="F:protein serine/threonine kinase activity"/>
    <property type="evidence" value="ECO:0007669"/>
    <property type="project" value="UniProtKB-KW"/>
</dbReference>